<proteinExistence type="predicted"/>
<evidence type="ECO:0000313" key="4">
    <source>
        <dbReference type="Proteomes" id="UP000663193"/>
    </source>
</evidence>
<dbReference type="RefSeq" id="XP_001792429.1">
    <property type="nucleotide sequence ID" value="XM_001792377.1"/>
</dbReference>
<feature type="transmembrane region" description="Helical" evidence="2">
    <location>
        <begin position="20"/>
        <end position="39"/>
    </location>
</feature>
<name>A0A7U2F224_PHANO</name>
<evidence type="ECO:0000313" key="3">
    <source>
        <dbReference type="EMBL" id="QRC96922.1"/>
    </source>
</evidence>
<dbReference type="VEuPathDB" id="FungiDB:JI435_018030"/>
<accession>A0A7U2F224</accession>
<feature type="region of interest" description="Disordered" evidence="1">
    <location>
        <begin position="138"/>
        <end position="183"/>
    </location>
</feature>
<keyword evidence="2" id="KW-1133">Transmembrane helix</keyword>
<protein>
    <submittedName>
        <fullName evidence="3">Uncharacterized protein</fullName>
    </submittedName>
</protein>
<sequence length="259" mass="27622">MDAMNIKDIIINTALANPAATAGTFVALVGAALAVGVMVRRGEPVASTAPVAGAANPNTAGTVAVVPGTAAGPTPSVIITIAPRHIPNPINTATANANARAGPVQITPEDQVVNDAPESLGSRAPDGTHRDIADRMAEQREIDAQRRTEERERVREQRERDDPETLPTIPQGVTQVMGRQHDDNGYSLEDELLASVEKGAEGTEMDVEVYMDVDDEEVGARAEMNEETDGRMTVFGPLLKQEGEGRDGVKRIEDVKKMR</sequence>
<dbReference type="KEGG" id="pno:SNOG_01803"/>
<gene>
    <name evidence="3" type="ORF">JI435_018030</name>
</gene>
<feature type="compositionally biased region" description="Basic and acidic residues" evidence="1">
    <location>
        <begin position="138"/>
        <end position="163"/>
    </location>
</feature>
<dbReference type="AlphaFoldDB" id="A0A7U2F224"/>
<evidence type="ECO:0000256" key="2">
    <source>
        <dbReference type="SAM" id="Phobius"/>
    </source>
</evidence>
<dbReference type="Proteomes" id="UP000663193">
    <property type="component" value="Chromosome 6"/>
</dbReference>
<keyword evidence="4" id="KW-1185">Reference proteome</keyword>
<organism evidence="3 4">
    <name type="scientific">Phaeosphaeria nodorum (strain SN15 / ATCC MYA-4574 / FGSC 10173)</name>
    <name type="common">Glume blotch fungus</name>
    <name type="synonym">Parastagonospora nodorum</name>
    <dbReference type="NCBI Taxonomy" id="321614"/>
    <lineage>
        <taxon>Eukaryota</taxon>
        <taxon>Fungi</taxon>
        <taxon>Dikarya</taxon>
        <taxon>Ascomycota</taxon>
        <taxon>Pezizomycotina</taxon>
        <taxon>Dothideomycetes</taxon>
        <taxon>Pleosporomycetidae</taxon>
        <taxon>Pleosporales</taxon>
        <taxon>Pleosporineae</taxon>
        <taxon>Phaeosphaeriaceae</taxon>
        <taxon>Parastagonospora</taxon>
    </lineage>
</organism>
<reference evidence="4" key="1">
    <citation type="journal article" date="2021" name="BMC Genomics">
        <title>Chromosome-level genome assembly and manually-curated proteome of model necrotroph Parastagonospora nodorum Sn15 reveals a genome-wide trove of candidate effector homologs, and redundancy of virulence-related functions within an accessory chromosome.</title>
        <authorList>
            <person name="Bertazzoni S."/>
            <person name="Jones D.A.B."/>
            <person name="Phan H.T."/>
            <person name="Tan K.-C."/>
            <person name="Hane J.K."/>
        </authorList>
    </citation>
    <scope>NUCLEOTIDE SEQUENCE [LARGE SCALE GENOMIC DNA]</scope>
    <source>
        <strain evidence="4">SN15 / ATCC MYA-4574 / FGSC 10173)</strain>
    </source>
</reference>
<evidence type="ECO:0000256" key="1">
    <source>
        <dbReference type="SAM" id="MobiDB-lite"/>
    </source>
</evidence>
<dbReference type="EMBL" id="CP069028">
    <property type="protein sequence ID" value="QRC96922.1"/>
    <property type="molecule type" value="Genomic_DNA"/>
</dbReference>
<keyword evidence="2" id="KW-0812">Transmembrane</keyword>
<keyword evidence="2" id="KW-0472">Membrane</keyword>